<evidence type="ECO:0000313" key="8">
    <source>
        <dbReference type="Proteomes" id="UP000625804"/>
    </source>
</evidence>
<evidence type="ECO:0000313" key="7">
    <source>
        <dbReference type="EMBL" id="NSL51721.1"/>
    </source>
</evidence>
<dbReference type="InterPro" id="IPR002104">
    <property type="entry name" value="Integrase_catalytic"/>
</dbReference>
<dbReference type="GO" id="GO:0006310">
    <property type="term" value="P:DNA recombination"/>
    <property type="evidence" value="ECO:0007669"/>
    <property type="project" value="UniProtKB-KW"/>
</dbReference>
<dbReference type="PANTHER" id="PTHR30349">
    <property type="entry name" value="PHAGE INTEGRASE-RELATED"/>
    <property type="match status" value="1"/>
</dbReference>
<keyword evidence="8" id="KW-1185">Reference proteome</keyword>
<feature type="domain" description="Core-binding (CB)" evidence="6">
    <location>
        <begin position="20"/>
        <end position="124"/>
    </location>
</feature>
<evidence type="ECO:0000256" key="3">
    <source>
        <dbReference type="ARBA" id="ARBA00023172"/>
    </source>
</evidence>
<dbReference type="GO" id="GO:0015074">
    <property type="term" value="P:DNA integration"/>
    <property type="evidence" value="ECO:0007669"/>
    <property type="project" value="InterPro"/>
</dbReference>
<dbReference type="Pfam" id="PF00589">
    <property type="entry name" value="Phage_integrase"/>
    <property type="match status" value="1"/>
</dbReference>
<dbReference type="RefSeq" id="WP_173730922.1">
    <property type="nucleotide sequence ID" value="NZ_JABTTE010000008.1"/>
</dbReference>
<dbReference type="CDD" id="cd00397">
    <property type="entry name" value="DNA_BRE_C"/>
    <property type="match status" value="1"/>
</dbReference>
<protein>
    <submittedName>
        <fullName evidence="7">Tyrosine-type recombinase/integrase</fullName>
    </submittedName>
</protein>
<evidence type="ECO:0000259" key="5">
    <source>
        <dbReference type="PROSITE" id="PS51898"/>
    </source>
</evidence>
<dbReference type="PROSITE" id="PS51900">
    <property type="entry name" value="CB"/>
    <property type="match status" value="1"/>
</dbReference>
<dbReference type="InterPro" id="IPR050090">
    <property type="entry name" value="Tyrosine_recombinase_XerCD"/>
</dbReference>
<organism evidence="7 8">
    <name type="scientific">Calidifontibacillus erzurumensis</name>
    <dbReference type="NCBI Taxonomy" id="2741433"/>
    <lineage>
        <taxon>Bacteria</taxon>
        <taxon>Bacillati</taxon>
        <taxon>Bacillota</taxon>
        <taxon>Bacilli</taxon>
        <taxon>Bacillales</taxon>
        <taxon>Bacillaceae</taxon>
        <taxon>Calidifontibacillus/Schinkia group</taxon>
        <taxon>Calidifontibacillus</taxon>
    </lineage>
</organism>
<dbReference type="GO" id="GO:0003677">
    <property type="term" value="F:DNA binding"/>
    <property type="evidence" value="ECO:0007669"/>
    <property type="project" value="UniProtKB-UniRule"/>
</dbReference>
<dbReference type="PROSITE" id="PS51898">
    <property type="entry name" value="TYR_RECOMBINASE"/>
    <property type="match status" value="1"/>
</dbReference>
<keyword evidence="3" id="KW-0233">DNA recombination</keyword>
<comment type="caution">
    <text evidence="7">The sequence shown here is derived from an EMBL/GenBank/DDBJ whole genome shotgun (WGS) entry which is preliminary data.</text>
</comment>
<dbReference type="InterPro" id="IPR025269">
    <property type="entry name" value="SAM-like_dom"/>
</dbReference>
<dbReference type="EMBL" id="JABTTE010000008">
    <property type="protein sequence ID" value="NSL51721.1"/>
    <property type="molecule type" value="Genomic_DNA"/>
</dbReference>
<dbReference type="PANTHER" id="PTHR30349:SF41">
    <property type="entry name" value="INTEGRASE_RECOMBINASE PROTEIN MJ0367-RELATED"/>
    <property type="match status" value="1"/>
</dbReference>
<gene>
    <name evidence="7" type="ORF">HR057_08055</name>
</gene>
<accession>A0A8J8GH73</accession>
<dbReference type="InterPro" id="IPR011010">
    <property type="entry name" value="DNA_brk_join_enz"/>
</dbReference>
<evidence type="ECO:0000259" key="6">
    <source>
        <dbReference type="PROSITE" id="PS51900"/>
    </source>
</evidence>
<dbReference type="AlphaFoldDB" id="A0A8J8GH73"/>
<evidence type="ECO:0000256" key="1">
    <source>
        <dbReference type="ARBA" id="ARBA00008857"/>
    </source>
</evidence>
<dbReference type="Gene3D" id="1.10.150.130">
    <property type="match status" value="1"/>
</dbReference>
<proteinExistence type="inferred from homology"/>
<dbReference type="Gene3D" id="1.10.443.10">
    <property type="entry name" value="Intergrase catalytic core"/>
    <property type="match status" value="1"/>
</dbReference>
<dbReference type="Pfam" id="PF13102">
    <property type="entry name" value="Phage_int_SAM_5"/>
    <property type="match status" value="1"/>
</dbReference>
<comment type="similarity">
    <text evidence="1">Belongs to the 'phage' integrase family.</text>
</comment>
<sequence length="341" mass="40434">MALKKRVKRISHPKSIYPKLTLKQALDLVIAGKKAEGVRERTLKDYVKMFGYFTKWLEENYEDIETVDQLTADVFRNYIHYMKYDKRKYDGHKYIKYEQQPIGLSDTTININLRCLRSMFNYLEREEFIEVNPMAKIKLIRQDIDLTNCLTDDEIKEILRQPDQKDYVGYRDFVAINLMLDSGLRINELLNLRVGDIDFQTRFITLSGEVNKNRKPRLVPISAYVVKLLLQLINENQTHFKTDRIFLSSYGEPLGANHFNKRLKYYAEKAGITGKKVTAHVYRHTWAKNMILNGCDPFTLQKIGGWADIRTMRRYIQMDLKEMRESHDNYSPLLKLRNKRR</sequence>
<name>A0A8J8GH73_9BACI</name>
<dbReference type="Proteomes" id="UP000625804">
    <property type="component" value="Unassembled WGS sequence"/>
</dbReference>
<evidence type="ECO:0000256" key="2">
    <source>
        <dbReference type="ARBA" id="ARBA00023125"/>
    </source>
</evidence>
<evidence type="ECO:0000256" key="4">
    <source>
        <dbReference type="PROSITE-ProRule" id="PRU01248"/>
    </source>
</evidence>
<dbReference type="InterPro" id="IPR010998">
    <property type="entry name" value="Integrase_recombinase_N"/>
</dbReference>
<dbReference type="InterPro" id="IPR044068">
    <property type="entry name" value="CB"/>
</dbReference>
<reference evidence="7" key="1">
    <citation type="submission" date="2020-06" db="EMBL/GenBank/DDBJ databases">
        <title>A novel thermopfilic bacterium from Erzurum, Turkey.</title>
        <authorList>
            <person name="Adiguzel A."/>
            <person name="Ay H."/>
            <person name="Baltaci M.O."/>
        </authorList>
    </citation>
    <scope>NUCLEOTIDE SEQUENCE</scope>
    <source>
        <strain evidence="7">P2</strain>
    </source>
</reference>
<dbReference type="SUPFAM" id="SSF56349">
    <property type="entry name" value="DNA breaking-rejoining enzymes"/>
    <property type="match status" value="1"/>
</dbReference>
<feature type="domain" description="Tyr recombinase" evidence="5">
    <location>
        <begin position="145"/>
        <end position="328"/>
    </location>
</feature>
<keyword evidence="2 4" id="KW-0238">DNA-binding</keyword>
<dbReference type="InterPro" id="IPR013762">
    <property type="entry name" value="Integrase-like_cat_sf"/>
</dbReference>